<evidence type="ECO:0000256" key="5">
    <source>
        <dbReference type="ARBA" id="ARBA00022723"/>
    </source>
</evidence>
<dbReference type="PANTHER" id="PTHR20883:SF48">
    <property type="entry name" value="ECTOINE DIOXYGENASE"/>
    <property type="match status" value="1"/>
</dbReference>
<evidence type="ECO:0000313" key="11">
    <source>
        <dbReference type="EMBL" id="PRQ03002.1"/>
    </source>
</evidence>
<dbReference type="GO" id="GO:0016706">
    <property type="term" value="F:2-oxoglutarate-dependent dioxygenase activity"/>
    <property type="evidence" value="ECO:0007669"/>
    <property type="project" value="InterPro"/>
</dbReference>
<comment type="subunit">
    <text evidence="4">Homodimer.</text>
</comment>
<evidence type="ECO:0000256" key="10">
    <source>
        <dbReference type="NCBIfam" id="TIGR02408"/>
    </source>
</evidence>
<keyword evidence="12" id="KW-1185">Reference proteome</keyword>
<dbReference type="RefSeq" id="WP_106391373.1">
    <property type="nucleotide sequence ID" value="NZ_PVNK01000108.1"/>
</dbReference>
<dbReference type="Gene3D" id="2.60.120.620">
    <property type="entry name" value="q2cbj1_9rhob like domain"/>
    <property type="match status" value="1"/>
</dbReference>
<accession>A0A2S9YD81</accession>
<dbReference type="InterPro" id="IPR008775">
    <property type="entry name" value="Phytyl_CoA_dOase-like"/>
</dbReference>
<evidence type="ECO:0000256" key="3">
    <source>
        <dbReference type="ARBA" id="ARBA00007851"/>
    </source>
</evidence>
<dbReference type="GO" id="GO:0005506">
    <property type="term" value="F:iron ion binding"/>
    <property type="evidence" value="ECO:0007669"/>
    <property type="project" value="UniProtKB-ARBA"/>
</dbReference>
<dbReference type="Proteomes" id="UP000237968">
    <property type="component" value="Unassembled WGS sequence"/>
</dbReference>
<comment type="function">
    <text evidence="2">Involved in the biosynthesis of 5-hydroxyectoine, called compatible solute, which helps organisms to survive extreme osmotic stress by acting as a highly soluble organic osmolyte. Catalyzes the 2-oxoglutarate-dependent selective hydroxylation of L-ectoine to yield (4S,5S)-5-hydroxyectoine.</text>
</comment>
<dbReference type="PANTHER" id="PTHR20883">
    <property type="entry name" value="PHYTANOYL-COA DIOXYGENASE DOMAIN CONTAINING 1"/>
    <property type="match status" value="1"/>
</dbReference>
<keyword evidence="7" id="KW-0560">Oxidoreductase</keyword>
<dbReference type="EMBL" id="PVNK01000108">
    <property type="protein sequence ID" value="PRQ03002.1"/>
    <property type="molecule type" value="Genomic_DNA"/>
</dbReference>
<dbReference type="AlphaFoldDB" id="A0A2S9YD81"/>
<reference evidence="11 12" key="1">
    <citation type="submission" date="2018-03" db="EMBL/GenBank/DDBJ databases">
        <title>Draft Genome Sequences of the Obligatory Marine Myxobacteria Enhygromyxa salina SWB005.</title>
        <authorList>
            <person name="Poehlein A."/>
            <person name="Moghaddam J.A."/>
            <person name="Harms H."/>
            <person name="Alanjari M."/>
            <person name="Koenig G.M."/>
            <person name="Daniel R."/>
            <person name="Schaeberle T.F."/>
        </authorList>
    </citation>
    <scope>NUCLEOTIDE SEQUENCE [LARGE SCALE GENOMIC DNA]</scope>
    <source>
        <strain evidence="11 12">SWB005</strain>
    </source>
</reference>
<proteinExistence type="inferred from homology"/>
<name>A0A2S9YD81_9BACT</name>
<organism evidence="11 12">
    <name type="scientific">Enhygromyxa salina</name>
    <dbReference type="NCBI Taxonomy" id="215803"/>
    <lineage>
        <taxon>Bacteria</taxon>
        <taxon>Pseudomonadati</taxon>
        <taxon>Myxococcota</taxon>
        <taxon>Polyangia</taxon>
        <taxon>Nannocystales</taxon>
        <taxon>Nannocystaceae</taxon>
        <taxon>Enhygromyxa</taxon>
    </lineage>
</organism>
<dbReference type="EC" id="1.14.11.55" evidence="10"/>
<keyword evidence="8" id="KW-0408">Iron</keyword>
<evidence type="ECO:0000256" key="7">
    <source>
        <dbReference type="ARBA" id="ARBA00023002"/>
    </source>
</evidence>
<sequence>MTASDPYRSRGHGWEIIERSDPICWGQRPGPLSSEQLDSFRAQGFLVWPELLGADEVEALRERAAQLRARPGLRARDDVITEPDSGAIRSIFRVHRDLHGDGAIFAQLAADPRLADVARQILASEVYIHQSRINFKPGFEGREFYWHSDFETWHMEDGMAQMRAMSASVLLTDNSSINGPLMLISGSHRRYVRCAGETPANHYKQSLVAQRYGVPDPQALTSLAEAGEIVEATGPAGTVVFFDSNTMHGSTGNLSPFPRHNVFLVYNSVENRLRAPYCGLPPRPEFLAEREAASIARR</sequence>
<dbReference type="InterPro" id="IPR012774">
    <property type="entry name" value="EctD"/>
</dbReference>
<comment type="similarity">
    <text evidence="3">Belongs to the PhyH family. EctD subfamily.</text>
</comment>
<comment type="caution">
    <text evidence="11">The sequence shown here is derived from an EMBL/GenBank/DDBJ whole genome shotgun (WGS) entry which is preliminary data.</text>
</comment>
<dbReference type="SUPFAM" id="SSF51197">
    <property type="entry name" value="Clavaminate synthase-like"/>
    <property type="match status" value="1"/>
</dbReference>
<evidence type="ECO:0000256" key="2">
    <source>
        <dbReference type="ARBA" id="ARBA00004063"/>
    </source>
</evidence>
<comment type="catalytic activity">
    <reaction evidence="9">
        <text>L-ectoine + 2-oxoglutarate + O2 = 5-hydroxyectoine + succinate + CO2</text>
        <dbReference type="Rhea" id="RHEA:45740"/>
        <dbReference type="ChEBI" id="CHEBI:15379"/>
        <dbReference type="ChEBI" id="CHEBI:16526"/>
        <dbReference type="ChEBI" id="CHEBI:16810"/>
        <dbReference type="ChEBI" id="CHEBI:30031"/>
        <dbReference type="ChEBI" id="CHEBI:58515"/>
        <dbReference type="ChEBI" id="CHEBI:85413"/>
        <dbReference type="EC" id="1.14.11.55"/>
    </reaction>
</comment>
<dbReference type="NCBIfam" id="TIGR02408">
    <property type="entry name" value="ectoine_ThpD"/>
    <property type="match status" value="1"/>
</dbReference>
<evidence type="ECO:0000256" key="6">
    <source>
        <dbReference type="ARBA" id="ARBA00022964"/>
    </source>
</evidence>
<evidence type="ECO:0000256" key="8">
    <source>
        <dbReference type="ARBA" id="ARBA00023004"/>
    </source>
</evidence>
<evidence type="ECO:0000313" key="12">
    <source>
        <dbReference type="Proteomes" id="UP000237968"/>
    </source>
</evidence>
<protein>
    <recommendedName>
        <fullName evidence="10">Ectoine hydroxylase</fullName>
        <ecNumber evidence="10">1.14.11.55</ecNumber>
    </recommendedName>
</protein>
<gene>
    <name evidence="11" type="ORF">ENSA5_19410</name>
</gene>
<dbReference type="OrthoDB" id="9791262at2"/>
<comment type="cofactor">
    <cofactor evidence="1">
        <name>Fe(2+)</name>
        <dbReference type="ChEBI" id="CHEBI:29033"/>
    </cofactor>
</comment>
<evidence type="ECO:0000256" key="4">
    <source>
        <dbReference type="ARBA" id="ARBA00011738"/>
    </source>
</evidence>
<keyword evidence="6 11" id="KW-0223">Dioxygenase</keyword>
<evidence type="ECO:0000256" key="1">
    <source>
        <dbReference type="ARBA" id="ARBA00001954"/>
    </source>
</evidence>
<evidence type="ECO:0000256" key="9">
    <source>
        <dbReference type="ARBA" id="ARBA00049228"/>
    </source>
</evidence>
<keyword evidence="5" id="KW-0479">Metal-binding</keyword>
<dbReference type="Pfam" id="PF05721">
    <property type="entry name" value="PhyH"/>
    <property type="match status" value="1"/>
</dbReference>